<keyword evidence="7" id="KW-0472">Membrane</keyword>
<feature type="transmembrane region" description="Helical" evidence="7">
    <location>
        <begin position="12"/>
        <end position="28"/>
    </location>
</feature>
<feature type="domain" description="Sulfotransferase" evidence="8">
    <location>
        <begin position="133"/>
        <end position="333"/>
    </location>
</feature>
<feature type="binding site" evidence="4">
    <location>
        <begin position="354"/>
        <end position="358"/>
    </location>
    <ligand>
        <name>3'-phosphoadenylyl sulfate</name>
        <dbReference type="ChEBI" id="CHEBI:58339"/>
    </ligand>
</feature>
<accession>A0A3S0Z2K8</accession>
<evidence type="ECO:0000256" key="4">
    <source>
        <dbReference type="PIRSR" id="PIRSR637359-2"/>
    </source>
</evidence>
<feature type="region of interest" description="Disordered" evidence="6">
    <location>
        <begin position="47"/>
        <end position="127"/>
    </location>
</feature>
<dbReference type="Pfam" id="PF00685">
    <property type="entry name" value="Sulfotransfer_1"/>
    <property type="match status" value="1"/>
</dbReference>
<feature type="disulfide bond" evidence="5">
    <location>
        <begin position="328"/>
        <end position="349"/>
    </location>
</feature>
<reference evidence="9 10" key="1">
    <citation type="submission" date="2019-01" db="EMBL/GenBank/DDBJ databases">
        <title>A draft genome assembly of the solar-powered sea slug Elysia chlorotica.</title>
        <authorList>
            <person name="Cai H."/>
            <person name="Li Q."/>
            <person name="Fang X."/>
            <person name="Li J."/>
            <person name="Curtis N.E."/>
            <person name="Altenburger A."/>
            <person name="Shibata T."/>
            <person name="Feng M."/>
            <person name="Maeda T."/>
            <person name="Schwartz J.A."/>
            <person name="Shigenobu S."/>
            <person name="Lundholm N."/>
            <person name="Nishiyama T."/>
            <person name="Yang H."/>
            <person name="Hasebe M."/>
            <person name="Li S."/>
            <person name="Pierce S.K."/>
            <person name="Wang J."/>
        </authorList>
    </citation>
    <scope>NUCLEOTIDE SEQUENCE [LARGE SCALE GENOMIC DNA]</scope>
    <source>
        <strain evidence="9">EC2010</strain>
        <tissue evidence="9">Whole organism of an adult</tissue>
    </source>
</reference>
<evidence type="ECO:0000256" key="6">
    <source>
        <dbReference type="SAM" id="MobiDB-lite"/>
    </source>
</evidence>
<keyword evidence="7" id="KW-0812">Transmembrane</keyword>
<dbReference type="Proteomes" id="UP000271974">
    <property type="component" value="Unassembled WGS sequence"/>
</dbReference>
<proteinExistence type="predicted"/>
<feature type="binding site" evidence="4">
    <location>
        <position position="231"/>
    </location>
    <ligand>
        <name>3'-phosphoadenylyl sulfate</name>
        <dbReference type="ChEBI" id="CHEBI:58339"/>
    </ligand>
</feature>
<dbReference type="InterPro" id="IPR000863">
    <property type="entry name" value="Sulfotransferase_dom"/>
</dbReference>
<evidence type="ECO:0000259" key="8">
    <source>
        <dbReference type="Pfam" id="PF00685"/>
    </source>
</evidence>
<dbReference type="EMBL" id="RQTK01001699">
    <property type="protein sequence ID" value="RUS69391.1"/>
    <property type="molecule type" value="Genomic_DNA"/>
</dbReference>
<feature type="binding site" evidence="4">
    <location>
        <position position="223"/>
    </location>
    <ligand>
        <name>3'-phosphoadenylyl sulfate</name>
        <dbReference type="ChEBI" id="CHEBI:58339"/>
    </ligand>
</feature>
<sequence>MSTGGSLPKASVICAAVLLLGIFVLYHYQSGGCPKLYTVLTGHVAGTAKSNTGDEVTRGDRISESNTGDEVTRGDRISESNTGDEVTRGDRISESNTGDEVTRGDRISESKTRRHSSHRNRLSGSPGKLQRLPRALIIAFSKCGTSTLRSFLTLHPDVVAAPREVRFFNVHFSEGVDWYRRQMPYSSPGQITIEKTPGYIKSIDTLQRIHTFDPDIKLIAIVRNPMTRLQSSYAHRAARHKRYARMGFLKWLSSGAELEKRVKHGSDFVSKIQMVYRVFPEDQLLVLNEEALESDPVTLLNQVYSFLGLNSSISNDVLVFDERKGFYCVNKTHPIFPSLRGLVNKSDGCMRAGKGRKHSEVGGALLQEIVDISRPYVNKLFDVIRTKFNWTYF</sequence>
<feature type="compositionally biased region" description="Basic and acidic residues" evidence="6">
    <location>
        <begin position="100"/>
        <end position="111"/>
    </location>
</feature>
<dbReference type="PANTHER" id="PTHR10605">
    <property type="entry name" value="HEPARAN SULFATE SULFOTRANSFERASE"/>
    <property type="match status" value="1"/>
</dbReference>
<dbReference type="PANTHER" id="PTHR10605:SF65">
    <property type="entry name" value="GH20068P"/>
    <property type="match status" value="1"/>
</dbReference>
<evidence type="ECO:0000256" key="1">
    <source>
        <dbReference type="ARBA" id="ARBA00022679"/>
    </source>
</evidence>
<evidence type="ECO:0000256" key="2">
    <source>
        <dbReference type="ARBA" id="ARBA00023180"/>
    </source>
</evidence>
<dbReference type="Gene3D" id="3.40.50.300">
    <property type="entry name" value="P-loop containing nucleotide triphosphate hydrolases"/>
    <property type="match status" value="1"/>
</dbReference>
<dbReference type="OrthoDB" id="47602at2759"/>
<feature type="binding site" evidence="4">
    <location>
        <position position="327"/>
    </location>
    <ligand>
        <name>3'-phosphoadenylyl sulfate</name>
        <dbReference type="ChEBI" id="CHEBI:58339"/>
    </ligand>
</feature>
<protein>
    <recommendedName>
        <fullName evidence="8">Sulfotransferase domain-containing protein</fullName>
    </recommendedName>
</protein>
<keyword evidence="2" id="KW-0325">Glycoprotein</keyword>
<name>A0A3S0Z2K8_ELYCH</name>
<organism evidence="9 10">
    <name type="scientific">Elysia chlorotica</name>
    <name type="common">Eastern emerald elysia</name>
    <name type="synonym">Sea slug</name>
    <dbReference type="NCBI Taxonomy" id="188477"/>
    <lineage>
        <taxon>Eukaryota</taxon>
        <taxon>Metazoa</taxon>
        <taxon>Spiralia</taxon>
        <taxon>Lophotrochozoa</taxon>
        <taxon>Mollusca</taxon>
        <taxon>Gastropoda</taxon>
        <taxon>Heterobranchia</taxon>
        <taxon>Euthyneura</taxon>
        <taxon>Panpulmonata</taxon>
        <taxon>Sacoglossa</taxon>
        <taxon>Placobranchoidea</taxon>
        <taxon>Plakobranchidae</taxon>
        <taxon>Elysia</taxon>
    </lineage>
</organism>
<dbReference type="GO" id="GO:0008467">
    <property type="term" value="F:[heparan sulfate]-glucosamine 3-sulfotransferase activity"/>
    <property type="evidence" value="ECO:0007669"/>
    <property type="project" value="TreeGrafter"/>
</dbReference>
<comment type="caution">
    <text evidence="9">The sequence shown here is derived from an EMBL/GenBank/DDBJ whole genome shotgun (WGS) entry which is preliminary data.</text>
</comment>
<evidence type="ECO:0000313" key="10">
    <source>
        <dbReference type="Proteomes" id="UP000271974"/>
    </source>
</evidence>
<evidence type="ECO:0000313" key="9">
    <source>
        <dbReference type="EMBL" id="RUS69391.1"/>
    </source>
</evidence>
<gene>
    <name evidence="9" type="ORF">EGW08_022849</name>
</gene>
<dbReference type="InterPro" id="IPR027417">
    <property type="entry name" value="P-loop_NTPase"/>
</dbReference>
<keyword evidence="5" id="KW-1015">Disulfide bond</keyword>
<dbReference type="SUPFAM" id="SSF52540">
    <property type="entry name" value="P-loop containing nucleoside triphosphate hydrolases"/>
    <property type="match status" value="1"/>
</dbReference>
<evidence type="ECO:0000256" key="3">
    <source>
        <dbReference type="PIRSR" id="PIRSR637359-1"/>
    </source>
</evidence>
<evidence type="ECO:0000256" key="7">
    <source>
        <dbReference type="SAM" id="Phobius"/>
    </source>
</evidence>
<feature type="active site" description="For sulfotransferase activity" evidence="3">
    <location>
        <position position="142"/>
    </location>
</feature>
<keyword evidence="10" id="KW-1185">Reference proteome</keyword>
<evidence type="ECO:0000256" key="5">
    <source>
        <dbReference type="PIRSR" id="PIRSR637359-3"/>
    </source>
</evidence>
<keyword evidence="1" id="KW-0808">Transferase</keyword>
<dbReference type="AlphaFoldDB" id="A0A3S0Z2K8"/>
<dbReference type="InterPro" id="IPR037359">
    <property type="entry name" value="NST/OST"/>
</dbReference>
<keyword evidence="7" id="KW-1133">Transmembrane helix</keyword>
<feature type="compositionally biased region" description="Basic residues" evidence="6">
    <location>
        <begin position="112"/>
        <end position="121"/>
    </location>
</feature>